<organism evidence="2">
    <name type="scientific">marine sediment metagenome</name>
    <dbReference type="NCBI Taxonomy" id="412755"/>
    <lineage>
        <taxon>unclassified sequences</taxon>
        <taxon>metagenomes</taxon>
        <taxon>ecological metagenomes</taxon>
    </lineage>
</organism>
<feature type="transmembrane region" description="Helical" evidence="1">
    <location>
        <begin position="20"/>
        <end position="38"/>
    </location>
</feature>
<keyword evidence="1" id="KW-0812">Transmembrane</keyword>
<keyword evidence="1" id="KW-1133">Transmembrane helix</keyword>
<evidence type="ECO:0000256" key="1">
    <source>
        <dbReference type="SAM" id="Phobius"/>
    </source>
</evidence>
<dbReference type="AlphaFoldDB" id="X1URU2"/>
<accession>X1URU2</accession>
<reference evidence="2" key="1">
    <citation type="journal article" date="2014" name="Front. Microbiol.">
        <title>High frequency of phylogenetically diverse reductive dehalogenase-homologous genes in deep subseafloor sedimentary metagenomes.</title>
        <authorList>
            <person name="Kawai M."/>
            <person name="Futagami T."/>
            <person name="Toyoda A."/>
            <person name="Takaki Y."/>
            <person name="Nishi S."/>
            <person name="Hori S."/>
            <person name="Arai W."/>
            <person name="Tsubouchi T."/>
            <person name="Morono Y."/>
            <person name="Uchiyama I."/>
            <person name="Ito T."/>
            <person name="Fujiyama A."/>
            <person name="Inagaki F."/>
            <person name="Takami H."/>
        </authorList>
    </citation>
    <scope>NUCLEOTIDE SEQUENCE</scope>
    <source>
        <strain evidence="2">Expedition CK06-06</strain>
    </source>
</reference>
<comment type="caution">
    <text evidence="2">The sequence shown here is derived from an EMBL/GenBank/DDBJ whole genome shotgun (WGS) entry which is preliminary data.</text>
</comment>
<keyword evidence="1" id="KW-0472">Membrane</keyword>
<dbReference type="EMBL" id="BARW01016309">
    <property type="protein sequence ID" value="GAJ02601.1"/>
    <property type="molecule type" value="Genomic_DNA"/>
</dbReference>
<gene>
    <name evidence="2" type="ORF">S12H4_28431</name>
</gene>
<protein>
    <submittedName>
        <fullName evidence="2">Uncharacterized protein</fullName>
    </submittedName>
</protein>
<evidence type="ECO:0000313" key="2">
    <source>
        <dbReference type="EMBL" id="GAJ02601.1"/>
    </source>
</evidence>
<sequence length="40" mass="4620">TFQNFIENDDDDDIQFLSSPVLQCRLIILLSICFCSLVKL</sequence>
<name>X1URU2_9ZZZZ</name>
<feature type="non-terminal residue" evidence="2">
    <location>
        <position position="1"/>
    </location>
</feature>
<proteinExistence type="predicted"/>